<evidence type="ECO:0000313" key="6">
    <source>
        <dbReference type="Proteomes" id="UP000001940"/>
    </source>
</evidence>
<dbReference type="CTD" id="171974"/>
<dbReference type="InterPro" id="IPR046357">
    <property type="entry name" value="PPIase_dom_sf"/>
</dbReference>
<dbReference type="SMR" id="Q95Q60"/>
<evidence type="ECO:0000256" key="1">
    <source>
        <dbReference type="ARBA" id="ARBA00022737"/>
    </source>
</evidence>
<dbReference type="PhylomeDB" id="Q95Q60"/>
<gene>
    <name evidence="5 7" type="primary">fkb-5</name>
    <name evidence="7" type="ORF">C50F2.6</name>
    <name evidence="5" type="ORF">CELE_C50F2.6</name>
</gene>
<dbReference type="ExpressionAtlas" id="Q95Q60">
    <property type="expression patterns" value="baseline and differential"/>
</dbReference>
<dbReference type="GO" id="GO:0003755">
    <property type="term" value="F:peptidyl-prolyl cis-trans isomerase activity"/>
    <property type="evidence" value="ECO:0000318"/>
    <property type="project" value="GO_Central"/>
</dbReference>
<dbReference type="PANTHER" id="PTHR46046">
    <property type="entry name" value="PEPTIDYLPROLYL ISOMERASE"/>
    <property type="match status" value="1"/>
</dbReference>
<feature type="chain" id="PRO_5004321050" description="peptidylprolyl isomerase" evidence="3">
    <location>
        <begin position="19"/>
        <end position="300"/>
    </location>
</feature>
<dbReference type="InParanoid" id="Q95Q60"/>
<evidence type="ECO:0007829" key="8">
    <source>
        <dbReference type="PeptideAtlas" id="Q95Q60"/>
    </source>
</evidence>
<evidence type="ECO:0000256" key="3">
    <source>
        <dbReference type="SAM" id="SignalP"/>
    </source>
</evidence>
<dbReference type="Bgee" id="WBGene00001430">
    <property type="expression patterns" value="Expressed in embryo and 4 other cell types or tissues"/>
</dbReference>
<dbReference type="OrthoDB" id="77911at2759"/>
<keyword evidence="6" id="KW-1185">Reference proteome</keyword>
<sequence length="300" mass="34160">MTPPFILVFHSHLFLVWSSFLQLKLISSRKFHVGVKMRVILLCLIVAAYCFAAEEQKLQWKDEDGLEIKIIRPIKAEKCPIKSQDGDVLDQWYKLSDKDGKEIGSNFNKKPYTFTLGKGQVIPGMERAMTGMCKGEKRKVVIPGNLGFGDKGRERDNIKEDQTLYYTVQLVDLFRAVPGEKWTTDEGIVIEQTHKIDEDKCKKSKSGDTIHQQYVLHLEDGTFVDSSFSRNAPFIFKLNNNEVIKGMDIAMTGMCEGERRQVVIPSDFGYGDDGRAPAIPGKARLYFDITLEKLIQRDEL</sequence>
<feature type="domain" description="PPIase FKBP-type" evidence="4">
    <location>
        <begin position="86"/>
        <end position="174"/>
    </location>
</feature>
<keyword evidence="2 5" id="KW-0413">Isomerase</keyword>
<dbReference type="EMBL" id="BX284601">
    <property type="protein sequence ID" value="CCD67774.1"/>
    <property type="molecule type" value="Genomic_DNA"/>
</dbReference>
<dbReference type="SUPFAM" id="SSF54534">
    <property type="entry name" value="FKBP-like"/>
    <property type="match status" value="2"/>
</dbReference>
<evidence type="ECO:0000313" key="7">
    <source>
        <dbReference type="WormBase" id="C50F2.6b"/>
    </source>
</evidence>
<evidence type="ECO:0000256" key="2">
    <source>
        <dbReference type="PROSITE-ProRule" id="PRU00277"/>
    </source>
</evidence>
<dbReference type="OMA" id="DEGVMRM"/>
<evidence type="ECO:0000259" key="4">
    <source>
        <dbReference type="PROSITE" id="PS50059"/>
    </source>
</evidence>
<keyword evidence="8" id="KW-1267">Proteomics identification</keyword>
<comment type="catalytic activity">
    <reaction evidence="2">
        <text>[protein]-peptidylproline (omega=180) = [protein]-peptidylproline (omega=0)</text>
        <dbReference type="Rhea" id="RHEA:16237"/>
        <dbReference type="Rhea" id="RHEA-COMP:10747"/>
        <dbReference type="Rhea" id="RHEA-COMP:10748"/>
        <dbReference type="ChEBI" id="CHEBI:83833"/>
        <dbReference type="ChEBI" id="CHEBI:83834"/>
        <dbReference type="EC" id="5.2.1.8"/>
    </reaction>
</comment>
<accession>Q95Q60</accession>
<feature type="domain" description="PPIase FKBP-type" evidence="4">
    <location>
        <begin position="207"/>
        <end position="295"/>
    </location>
</feature>
<dbReference type="AlphaFoldDB" id="Q95Q60"/>
<dbReference type="WormBase" id="C50F2.6b">
    <property type="protein sequence ID" value="CE27878"/>
    <property type="gene ID" value="WBGene00001430"/>
    <property type="gene designation" value="fkb-5"/>
</dbReference>
<keyword evidence="3" id="KW-0732">Signal</keyword>
<organism evidence="5 6">
    <name type="scientific">Caenorhabditis elegans</name>
    <dbReference type="NCBI Taxonomy" id="6239"/>
    <lineage>
        <taxon>Eukaryota</taxon>
        <taxon>Metazoa</taxon>
        <taxon>Ecdysozoa</taxon>
        <taxon>Nematoda</taxon>
        <taxon>Chromadorea</taxon>
        <taxon>Rhabditida</taxon>
        <taxon>Rhabditina</taxon>
        <taxon>Rhabditomorpha</taxon>
        <taxon>Rhabditoidea</taxon>
        <taxon>Rhabditidae</taxon>
        <taxon>Peloderinae</taxon>
        <taxon>Caenorhabditis</taxon>
    </lineage>
</organism>
<dbReference type="STRING" id="6239.C50F2.6b.1"/>
<dbReference type="GO" id="GO:0005783">
    <property type="term" value="C:endoplasmic reticulum"/>
    <property type="evidence" value="ECO:0000318"/>
    <property type="project" value="GO_Central"/>
</dbReference>
<evidence type="ECO:0000313" key="5">
    <source>
        <dbReference type="EMBL" id="CCD67774.1"/>
    </source>
</evidence>
<dbReference type="PaxDb" id="6239-C50F2.6b"/>
<dbReference type="InterPro" id="IPR051989">
    <property type="entry name" value="FKBP-like_isomerase"/>
</dbReference>
<dbReference type="FunCoup" id="Q95Q60">
    <property type="interactions" value="54"/>
</dbReference>
<dbReference type="KEGG" id="cel:CELE_C50F2.6"/>
<dbReference type="Gene3D" id="3.10.50.40">
    <property type="match status" value="2"/>
</dbReference>
<dbReference type="eggNOG" id="KOG0549">
    <property type="taxonomic scope" value="Eukaryota"/>
</dbReference>
<dbReference type="Proteomes" id="UP000001940">
    <property type="component" value="Chromosome I"/>
</dbReference>
<keyword evidence="2" id="KW-0697">Rotamase</keyword>
<proteinExistence type="evidence at protein level"/>
<feature type="signal peptide" evidence="3">
    <location>
        <begin position="1"/>
        <end position="18"/>
    </location>
</feature>
<dbReference type="PROSITE" id="PS50059">
    <property type="entry name" value="FKBP_PPIASE"/>
    <property type="match status" value="2"/>
</dbReference>
<dbReference type="GO" id="GO:0006457">
    <property type="term" value="P:protein folding"/>
    <property type="evidence" value="ECO:0000318"/>
    <property type="project" value="GO_Central"/>
</dbReference>
<dbReference type="InterPro" id="IPR001179">
    <property type="entry name" value="PPIase_FKBP_dom"/>
</dbReference>
<keyword evidence="1" id="KW-0677">Repeat</keyword>
<dbReference type="PANTHER" id="PTHR46046:SF6">
    <property type="entry name" value="PEPTIDYLPROLYL ISOMERASE"/>
    <property type="match status" value="1"/>
</dbReference>
<name>Q95Q60_CAEEL</name>
<dbReference type="UCSC" id="C50F2.6b">
    <property type="organism name" value="c. elegans"/>
</dbReference>
<dbReference type="RefSeq" id="NP_001367683.1">
    <property type="nucleotide sequence ID" value="NM_001381792.1"/>
</dbReference>
<dbReference type="Pfam" id="PF00254">
    <property type="entry name" value="FKBP_C"/>
    <property type="match status" value="2"/>
</dbReference>
<dbReference type="GeneID" id="171974"/>
<dbReference type="EC" id="5.2.1.8" evidence="2"/>
<dbReference type="AGR" id="WB:WBGene00001430"/>
<reference evidence="5 6" key="1">
    <citation type="journal article" date="1998" name="Science">
        <title>Genome sequence of the nematode C. elegans: a platform for investigating biology.</title>
        <authorList>
            <consortium name="The C. elegans sequencing consortium"/>
            <person name="Sulson J.E."/>
            <person name="Waterston R."/>
        </authorList>
    </citation>
    <scope>NUCLEOTIDE SEQUENCE [LARGE SCALE GENOMIC DNA]</scope>
    <source>
        <strain evidence="5 6">Bristol N2</strain>
    </source>
</reference>
<protein>
    <recommendedName>
        <fullName evidence="2">peptidylprolyl isomerase</fullName>
        <ecNumber evidence="2">5.2.1.8</ecNumber>
    </recommendedName>
</protein>